<proteinExistence type="predicted"/>
<dbReference type="Proteomes" id="UP000220157">
    <property type="component" value="Unassembled WGS sequence"/>
</dbReference>
<reference evidence="1 2" key="1">
    <citation type="journal article" date="2017" name="Front. Microbiol.">
        <title>New Insights into the Diversity of the Genus Faecalibacterium.</title>
        <authorList>
            <person name="Benevides L."/>
            <person name="Burman S."/>
            <person name="Martin R."/>
            <person name="Robert V."/>
            <person name="Thomas M."/>
            <person name="Miquel S."/>
            <person name="Chain F."/>
            <person name="Sokol H."/>
            <person name="Bermudez-Humaran L.G."/>
            <person name="Morrison M."/>
            <person name="Langella P."/>
            <person name="Azevedo V.A."/>
            <person name="Chatel J.M."/>
            <person name="Soares S."/>
        </authorList>
    </citation>
    <scope>NUCLEOTIDE SEQUENCE [LARGE SCALE GENOMIC DNA]</scope>
    <source>
        <strain evidence="1 2">CNCM I 4573</strain>
    </source>
</reference>
<evidence type="ECO:0000313" key="2">
    <source>
        <dbReference type="Proteomes" id="UP000220157"/>
    </source>
</evidence>
<dbReference type="EMBL" id="NMTW01000050">
    <property type="protein sequence ID" value="PDX74583.1"/>
    <property type="molecule type" value="Genomic_DNA"/>
</dbReference>
<gene>
    <name evidence="1" type="ORF">CGS56_13150</name>
</gene>
<accession>A0A2A7A6C0</accession>
<sequence>MIQQQTLYLGGKVMLDHKKEAITEHWQFCPKCNIKLYRMTADCTGFIYIKCWRCREMLWLNLSIRAK</sequence>
<name>A0A2A7A6C0_9FIRM</name>
<organism evidence="1 2">
    <name type="scientific">Faecalibacterium prausnitzii</name>
    <dbReference type="NCBI Taxonomy" id="853"/>
    <lineage>
        <taxon>Bacteria</taxon>
        <taxon>Bacillati</taxon>
        <taxon>Bacillota</taxon>
        <taxon>Clostridia</taxon>
        <taxon>Eubacteriales</taxon>
        <taxon>Oscillospiraceae</taxon>
        <taxon>Faecalibacterium</taxon>
    </lineage>
</organism>
<comment type="caution">
    <text evidence="1">The sequence shown here is derived from an EMBL/GenBank/DDBJ whole genome shotgun (WGS) entry which is preliminary data.</text>
</comment>
<evidence type="ECO:0000313" key="1">
    <source>
        <dbReference type="EMBL" id="PDX74583.1"/>
    </source>
</evidence>
<protein>
    <submittedName>
        <fullName evidence="1">Uncharacterized protein</fullName>
    </submittedName>
</protein>
<dbReference type="AlphaFoldDB" id="A0A2A7A6C0"/>